<dbReference type="EMBL" id="BTSX01000001">
    <property type="protein sequence ID" value="GMS79447.1"/>
    <property type="molecule type" value="Genomic_DNA"/>
</dbReference>
<keyword evidence="3" id="KW-1185">Reference proteome</keyword>
<dbReference type="CDD" id="cd09917">
    <property type="entry name" value="F-box_SF"/>
    <property type="match status" value="1"/>
</dbReference>
<evidence type="ECO:0000313" key="3">
    <source>
        <dbReference type="Proteomes" id="UP001432027"/>
    </source>
</evidence>
<sequence>NDYDNKKKLAGKSAIEMIIGQDGFGVDDKLSCLPQLCMLKIFKNLTRMDLFNMMTVNKRMLPFYSDPSLDIVKWKEGRLVI</sequence>
<dbReference type="Proteomes" id="UP001432027">
    <property type="component" value="Unassembled WGS sequence"/>
</dbReference>
<dbReference type="InterPro" id="IPR036047">
    <property type="entry name" value="F-box-like_dom_sf"/>
</dbReference>
<gene>
    <name evidence="2" type="ORF">PENTCL1PPCAC_1622</name>
</gene>
<proteinExistence type="predicted"/>
<evidence type="ECO:0000313" key="2">
    <source>
        <dbReference type="EMBL" id="GMS79447.1"/>
    </source>
</evidence>
<dbReference type="Pfam" id="PF00646">
    <property type="entry name" value="F-box"/>
    <property type="match status" value="1"/>
</dbReference>
<feature type="domain" description="F-box" evidence="1">
    <location>
        <begin position="27"/>
        <end position="77"/>
    </location>
</feature>
<evidence type="ECO:0000259" key="1">
    <source>
        <dbReference type="PROSITE" id="PS50181"/>
    </source>
</evidence>
<organism evidence="2 3">
    <name type="scientific">Pristionchus entomophagus</name>
    <dbReference type="NCBI Taxonomy" id="358040"/>
    <lineage>
        <taxon>Eukaryota</taxon>
        <taxon>Metazoa</taxon>
        <taxon>Ecdysozoa</taxon>
        <taxon>Nematoda</taxon>
        <taxon>Chromadorea</taxon>
        <taxon>Rhabditida</taxon>
        <taxon>Rhabditina</taxon>
        <taxon>Diplogasteromorpha</taxon>
        <taxon>Diplogasteroidea</taxon>
        <taxon>Neodiplogasteridae</taxon>
        <taxon>Pristionchus</taxon>
    </lineage>
</organism>
<feature type="non-terminal residue" evidence="2">
    <location>
        <position position="81"/>
    </location>
</feature>
<dbReference type="SUPFAM" id="SSF81383">
    <property type="entry name" value="F-box domain"/>
    <property type="match status" value="1"/>
</dbReference>
<accession>A0AAV5SA64</accession>
<feature type="non-terminal residue" evidence="2">
    <location>
        <position position="1"/>
    </location>
</feature>
<comment type="caution">
    <text evidence="2">The sequence shown here is derived from an EMBL/GenBank/DDBJ whole genome shotgun (WGS) entry which is preliminary data.</text>
</comment>
<name>A0AAV5SA64_9BILA</name>
<reference evidence="2" key="1">
    <citation type="submission" date="2023-10" db="EMBL/GenBank/DDBJ databases">
        <title>Genome assembly of Pristionchus species.</title>
        <authorList>
            <person name="Yoshida K."/>
            <person name="Sommer R.J."/>
        </authorList>
    </citation>
    <scope>NUCLEOTIDE SEQUENCE</scope>
    <source>
        <strain evidence="2">RS0144</strain>
    </source>
</reference>
<protein>
    <recommendedName>
        <fullName evidence="1">F-box domain-containing protein</fullName>
    </recommendedName>
</protein>
<dbReference type="AlphaFoldDB" id="A0AAV5SA64"/>
<dbReference type="InterPro" id="IPR001810">
    <property type="entry name" value="F-box_dom"/>
</dbReference>
<dbReference type="PROSITE" id="PS50181">
    <property type="entry name" value="FBOX"/>
    <property type="match status" value="1"/>
</dbReference>